<evidence type="ECO:0000256" key="4">
    <source>
        <dbReference type="SAM" id="Phobius"/>
    </source>
</evidence>
<dbReference type="PANTHER" id="PTHR48081">
    <property type="entry name" value="AB HYDROLASE SUPERFAMILY PROTEIN C4A8.06C"/>
    <property type="match status" value="1"/>
</dbReference>
<dbReference type="Proteomes" id="UP000002762">
    <property type="component" value="Unassembled WGS sequence"/>
</dbReference>
<proteinExistence type="inferred from homology"/>
<dbReference type="GO" id="GO:0016787">
    <property type="term" value="F:hydrolase activity"/>
    <property type="evidence" value="ECO:0007669"/>
    <property type="project" value="UniProtKB-KW"/>
</dbReference>
<feature type="domain" description="Alpha/beta hydrolase fold-3" evidence="5">
    <location>
        <begin position="149"/>
        <end position="319"/>
    </location>
</feature>
<dbReference type="InterPro" id="IPR029058">
    <property type="entry name" value="AB_hydrolase_fold"/>
</dbReference>
<dbReference type="Gene3D" id="3.40.50.1820">
    <property type="entry name" value="alpha/beta hydrolase"/>
    <property type="match status" value="1"/>
</dbReference>
<keyword evidence="4" id="KW-1133">Transmembrane helix</keyword>
<dbReference type="InParanoid" id="J4VUE2"/>
<dbReference type="PANTHER" id="PTHR48081:SF21">
    <property type="entry name" value="LIPASE_THIOESTERASE FAMILY PROTEIN (AFU_ORTHOLOGUE AFUA_8G02590)"/>
    <property type="match status" value="1"/>
</dbReference>
<sequence length="325" mass="35830">MPEAKPQISWLAILDLIPGAFSIFLAGLIAACTGLWRSKRDAPTLYLHISYAVMRKTSARYSPVQLQWALPTSDQVYRSYARSAKIKPEIINLANGASGYWVGDKHAKNIIIWFHGEIVPCGGFNMAAVPAFFEFWQSFIVALRRSDKDVAIFAMSYSLAPQATYPTQLIQAVDALRYVDSQKQRAESIVLAGDSAGASLAFGVLSHLAHPHPAIERLQLAKPLDGLVVVGYPGATNDSHVPAGSERYWGGDLIDPVVVENWMKGYMGNSAPDYYTDPIGAPDSWFHNLPTKRTLMLAGGNELLRPMIEAFAQKLKETRRQHSKA</sequence>
<dbReference type="RefSeq" id="XP_008602256.1">
    <property type="nucleotide sequence ID" value="XM_008604034.1"/>
</dbReference>
<feature type="active site" evidence="3">
    <location>
        <position position="195"/>
    </location>
</feature>
<dbReference type="STRING" id="655819.J4VUE2"/>
<dbReference type="Pfam" id="PF07859">
    <property type="entry name" value="Abhydrolase_3"/>
    <property type="match status" value="1"/>
</dbReference>
<dbReference type="GeneID" id="19891949"/>
<keyword evidence="7" id="KW-1185">Reference proteome</keyword>
<dbReference type="PROSITE" id="PS01174">
    <property type="entry name" value="LIPASE_GDXG_SER"/>
    <property type="match status" value="1"/>
</dbReference>
<keyword evidence="2" id="KW-0378">Hydrolase</keyword>
<evidence type="ECO:0000313" key="6">
    <source>
        <dbReference type="EMBL" id="EJP62140.1"/>
    </source>
</evidence>
<protein>
    <submittedName>
        <fullName evidence="6">Lipase/thioesterase family protein</fullName>
    </submittedName>
</protein>
<dbReference type="AlphaFoldDB" id="J4VUE2"/>
<name>J4VUE2_BEAB2</name>
<reference evidence="6 7" key="1">
    <citation type="journal article" date="2012" name="Sci. Rep.">
        <title>Genomic perspectives on the evolution of fungal entomopathogenicity in Beauveria bassiana.</title>
        <authorList>
            <person name="Xiao G."/>
            <person name="Ying S.H."/>
            <person name="Zheng P."/>
            <person name="Wang Z.L."/>
            <person name="Zhang S."/>
            <person name="Xie X.Q."/>
            <person name="Shang Y."/>
            <person name="St Leger R.J."/>
            <person name="Zhao G.P."/>
            <person name="Wang C."/>
            <person name="Feng M.G."/>
        </authorList>
    </citation>
    <scope>NUCLEOTIDE SEQUENCE [LARGE SCALE GENOMIC DNA]</scope>
    <source>
        <strain evidence="6 7">ARSEF 2860</strain>
    </source>
</reference>
<organism evidence="6 7">
    <name type="scientific">Beauveria bassiana (strain ARSEF 2860)</name>
    <name type="common">White muscardine disease fungus</name>
    <name type="synonym">Tritirachium shiotae</name>
    <dbReference type="NCBI Taxonomy" id="655819"/>
    <lineage>
        <taxon>Eukaryota</taxon>
        <taxon>Fungi</taxon>
        <taxon>Dikarya</taxon>
        <taxon>Ascomycota</taxon>
        <taxon>Pezizomycotina</taxon>
        <taxon>Sordariomycetes</taxon>
        <taxon>Hypocreomycetidae</taxon>
        <taxon>Hypocreales</taxon>
        <taxon>Cordycipitaceae</taxon>
        <taxon>Beauveria</taxon>
    </lineage>
</organism>
<evidence type="ECO:0000256" key="3">
    <source>
        <dbReference type="PROSITE-ProRule" id="PRU10038"/>
    </source>
</evidence>
<dbReference type="PROSITE" id="PS51257">
    <property type="entry name" value="PROKAR_LIPOPROTEIN"/>
    <property type="match status" value="1"/>
</dbReference>
<dbReference type="HOGENOM" id="CLU_042179_3_0_1"/>
<dbReference type="EMBL" id="JH725191">
    <property type="protein sequence ID" value="EJP62140.1"/>
    <property type="molecule type" value="Genomic_DNA"/>
</dbReference>
<dbReference type="InterPro" id="IPR033140">
    <property type="entry name" value="Lipase_GDXG_put_SER_AS"/>
</dbReference>
<accession>J4VUE2</accession>
<dbReference type="SUPFAM" id="SSF53474">
    <property type="entry name" value="alpha/beta-Hydrolases"/>
    <property type="match status" value="1"/>
</dbReference>
<evidence type="ECO:0000256" key="2">
    <source>
        <dbReference type="ARBA" id="ARBA00022801"/>
    </source>
</evidence>
<keyword evidence="4" id="KW-0472">Membrane</keyword>
<dbReference type="InterPro" id="IPR013094">
    <property type="entry name" value="AB_hydrolase_3"/>
</dbReference>
<comment type="similarity">
    <text evidence="1">Belongs to the 'GDXG' lipolytic enzyme family.</text>
</comment>
<dbReference type="OrthoDB" id="2152029at2759"/>
<keyword evidence="4" id="KW-0812">Transmembrane</keyword>
<dbReference type="InterPro" id="IPR050300">
    <property type="entry name" value="GDXG_lipolytic_enzyme"/>
</dbReference>
<evidence type="ECO:0000313" key="7">
    <source>
        <dbReference type="Proteomes" id="UP000002762"/>
    </source>
</evidence>
<feature type="transmembrane region" description="Helical" evidence="4">
    <location>
        <begin position="12"/>
        <end position="36"/>
    </location>
</feature>
<evidence type="ECO:0000256" key="1">
    <source>
        <dbReference type="ARBA" id="ARBA00010515"/>
    </source>
</evidence>
<evidence type="ECO:0000259" key="5">
    <source>
        <dbReference type="Pfam" id="PF07859"/>
    </source>
</evidence>
<gene>
    <name evidence="6" type="ORF">BBA_08937</name>
</gene>